<dbReference type="InterPro" id="IPR027039">
    <property type="entry name" value="Crtac1"/>
</dbReference>
<dbReference type="Pfam" id="PF07593">
    <property type="entry name" value="UnbV_ASPIC"/>
    <property type="match status" value="1"/>
</dbReference>
<dbReference type="PROSITE" id="PS51257">
    <property type="entry name" value="PROKAR_LIPOPROTEIN"/>
    <property type="match status" value="1"/>
</dbReference>
<sequence length="569" mass="61723">MFVQRFFLCCIPVFLAACGGGSTSGSSLAGSDHSSAGSTSAPSKLFVDRTNETGIEFLAGYKTSKGVSDIMKYCGGVASGDVNNDGLVDLFFIKGDIDQPSLYLNNGDNRYREATDNWGIDIEDHKGCGPAFADVNGDDRLDIFIGGIDGDPSYLWLQQQDNQGKWHFIDKTQEYGLADMVSPNTISASFGDYDGDGWLDLFLGHWGTPESAPKEHLWRNLGGERFENTTVEAGLAEHMVLQPNNTAVLGAGVDYSFSGAFSDINNDRCPDLLVIGDFTTSQVFLNRCDGVYQKYASDEIDINNGMGGTTGDLDNDGDLDWFVSGIATASGQGNRLYLNNHLSSQGAEQMFTDVSQKKGVVDGGWGWGACFADFDNNGLLDIFHVNGWQAGLFGASYADDRSRLYMAEVNAGDNTLYYREQALVAGITDRTQGRGVVCFDSDNDGDVDIITANGIFDEGLTPFKFYQNTHADDHSNASTQLRIQLLGSHPNTAAIGSKIKIVSSQATQMREVTANSNFVSNNPAIQYVGFAPGDTIESIEVRWQDGRISLHQGPFSKAHLTISHPDRNF</sequence>
<dbReference type="SUPFAM" id="SSF69318">
    <property type="entry name" value="Integrin alpha N-terminal domain"/>
    <property type="match status" value="2"/>
</dbReference>
<gene>
    <name evidence="4" type="ORF">SCD92_15310</name>
</gene>
<organism evidence="4 5">
    <name type="scientific">Gilvimarinus gilvus</name>
    <dbReference type="NCBI Taxonomy" id="3058038"/>
    <lineage>
        <taxon>Bacteria</taxon>
        <taxon>Pseudomonadati</taxon>
        <taxon>Pseudomonadota</taxon>
        <taxon>Gammaproteobacteria</taxon>
        <taxon>Cellvibrionales</taxon>
        <taxon>Cellvibrionaceae</taxon>
        <taxon>Gilvimarinus</taxon>
    </lineage>
</organism>
<evidence type="ECO:0000313" key="4">
    <source>
        <dbReference type="EMBL" id="MDX6850741.1"/>
    </source>
</evidence>
<feature type="signal peptide" evidence="2">
    <location>
        <begin position="1"/>
        <end position="29"/>
    </location>
</feature>
<keyword evidence="1 2" id="KW-0732">Signal</keyword>
<dbReference type="Proteomes" id="UP001273505">
    <property type="component" value="Unassembled WGS sequence"/>
</dbReference>
<accession>A0ABU4S0R1</accession>
<evidence type="ECO:0000256" key="1">
    <source>
        <dbReference type="ARBA" id="ARBA00022729"/>
    </source>
</evidence>
<dbReference type="EMBL" id="JAXAFO010000030">
    <property type="protein sequence ID" value="MDX6850741.1"/>
    <property type="molecule type" value="Genomic_DNA"/>
</dbReference>
<dbReference type="PANTHER" id="PTHR16026">
    <property type="entry name" value="CARTILAGE ACIDIC PROTEIN 1"/>
    <property type="match status" value="1"/>
</dbReference>
<dbReference type="InterPro" id="IPR028994">
    <property type="entry name" value="Integrin_alpha_N"/>
</dbReference>
<reference evidence="4 5" key="1">
    <citation type="submission" date="2023-11" db="EMBL/GenBank/DDBJ databases">
        <title>Gilvimarinus fulvus sp. nov., isolated from the surface of Kelp.</title>
        <authorList>
            <person name="Sun Y.Y."/>
            <person name="Gong Y."/>
            <person name="Du Z.J."/>
        </authorList>
    </citation>
    <scope>NUCLEOTIDE SEQUENCE [LARGE SCALE GENOMIC DNA]</scope>
    <source>
        <strain evidence="4 5">SDUM040013</strain>
    </source>
</reference>
<feature type="domain" description="ASPIC/UnbV" evidence="3">
    <location>
        <begin position="494"/>
        <end position="552"/>
    </location>
</feature>
<dbReference type="Pfam" id="PF13517">
    <property type="entry name" value="FG-GAP_3"/>
    <property type="match status" value="2"/>
</dbReference>
<name>A0ABU4S0R1_9GAMM</name>
<dbReference type="InterPro" id="IPR013517">
    <property type="entry name" value="FG-GAP"/>
</dbReference>
<evidence type="ECO:0000256" key="2">
    <source>
        <dbReference type="SAM" id="SignalP"/>
    </source>
</evidence>
<protein>
    <submittedName>
        <fullName evidence="4">CRTAC1 family protein</fullName>
    </submittedName>
</protein>
<evidence type="ECO:0000259" key="3">
    <source>
        <dbReference type="Pfam" id="PF07593"/>
    </source>
</evidence>
<dbReference type="RefSeq" id="WP_302720714.1">
    <property type="nucleotide sequence ID" value="NZ_JAULRU010000172.1"/>
</dbReference>
<dbReference type="InterPro" id="IPR011519">
    <property type="entry name" value="UnbV_ASPIC"/>
</dbReference>
<dbReference type="Gene3D" id="2.130.10.130">
    <property type="entry name" value="Integrin alpha, N-terminal"/>
    <property type="match status" value="1"/>
</dbReference>
<feature type="chain" id="PRO_5046000837" evidence="2">
    <location>
        <begin position="30"/>
        <end position="569"/>
    </location>
</feature>
<evidence type="ECO:0000313" key="5">
    <source>
        <dbReference type="Proteomes" id="UP001273505"/>
    </source>
</evidence>
<keyword evidence="5" id="KW-1185">Reference proteome</keyword>
<proteinExistence type="predicted"/>
<dbReference type="PANTHER" id="PTHR16026:SF0">
    <property type="entry name" value="CARTILAGE ACIDIC PROTEIN 1"/>
    <property type="match status" value="1"/>
</dbReference>
<comment type="caution">
    <text evidence="4">The sequence shown here is derived from an EMBL/GenBank/DDBJ whole genome shotgun (WGS) entry which is preliminary data.</text>
</comment>